<evidence type="ECO:0000313" key="2">
    <source>
        <dbReference type="Proteomes" id="UP001319861"/>
    </source>
</evidence>
<accession>A0ABM7PX92</accession>
<keyword evidence="2" id="KW-1185">Reference proteome</keyword>
<dbReference type="RefSeq" id="WP_229229671.1">
    <property type="nucleotide sequence ID" value="NZ_AP024525.1"/>
</dbReference>
<organism evidence="1 2">
    <name type="scientific">Sinomonas cyclohexanicum</name>
    <name type="common">Corynebacterium cyclohexanicum</name>
    <dbReference type="NCBI Taxonomy" id="322009"/>
    <lineage>
        <taxon>Bacteria</taxon>
        <taxon>Bacillati</taxon>
        <taxon>Actinomycetota</taxon>
        <taxon>Actinomycetes</taxon>
        <taxon>Micrococcales</taxon>
        <taxon>Micrococcaceae</taxon>
        <taxon>Sinomonas</taxon>
    </lineage>
</organism>
<dbReference type="EMBL" id="AP024525">
    <property type="protein sequence ID" value="BCT76907.1"/>
    <property type="molecule type" value="Genomic_DNA"/>
</dbReference>
<proteinExistence type="predicted"/>
<name>A0ABM7PX92_SINCY</name>
<reference evidence="1 2" key="1">
    <citation type="journal article" date="2021" name="J. Biosci. Bioeng.">
        <title>Identification and characterization of a chc gene cluster responsible for the aromatization pathway of cyclohexanecarboxylate degradation in Sinomonas cyclohexanicum ATCC 51369.</title>
        <authorList>
            <person name="Yamamoto T."/>
            <person name="Hasegawa Y."/>
            <person name="Lau P.C.K."/>
            <person name="Iwaki H."/>
        </authorList>
    </citation>
    <scope>NUCLEOTIDE SEQUENCE [LARGE SCALE GENOMIC DNA]</scope>
    <source>
        <strain evidence="1 2">ATCC 51369</strain>
    </source>
</reference>
<evidence type="ECO:0000313" key="1">
    <source>
        <dbReference type="EMBL" id="BCT76907.1"/>
    </source>
</evidence>
<gene>
    <name evidence="1" type="ORF">SCMU_27490</name>
</gene>
<protein>
    <submittedName>
        <fullName evidence="1">Uncharacterized protein</fullName>
    </submittedName>
</protein>
<sequence>MSLNSVLGAIARTNLPPLILEEPKLDRVAVLPSADGLRIDVSLAMLGLMPLGSARATARFTAVLERQGPDGNAVRRAVASIESCDGTFKREGLGLANASLLLRPPQARRFWPRIGATAGQRVELVDLAWTDLMVTAPSHRLVRRIRGEWRHAETA</sequence>
<dbReference type="Proteomes" id="UP001319861">
    <property type="component" value="Chromosome"/>
</dbReference>